<evidence type="ECO:0000256" key="1">
    <source>
        <dbReference type="SAM" id="Phobius"/>
    </source>
</evidence>
<organism evidence="2">
    <name type="scientific">marine sediment metagenome</name>
    <dbReference type="NCBI Taxonomy" id="412755"/>
    <lineage>
        <taxon>unclassified sequences</taxon>
        <taxon>metagenomes</taxon>
        <taxon>ecological metagenomes</taxon>
    </lineage>
</organism>
<feature type="transmembrane region" description="Helical" evidence="1">
    <location>
        <begin position="7"/>
        <end position="30"/>
    </location>
</feature>
<feature type="non-terminal residue" evidence="2">
    <location>
        <position position="467"/>
    </location>
</feature>
<protein>
    <submittedName>
        <fullName evidence="2">Uncharacterized protein</fullName>
    </submittedName>
</protein>
<proteinExistence type="predicted"/>
<reference evidence="2" key="1">
    <citation type="journal article" date="2015" name="Nature">
        <title>Complex archaea that bridge the gap between prokaryotes and eukaryotes.</title>
        <authorList>
            <person name="Spang A."/>
            <person name="Saw J.H."/>
            <person name="Jorgensen S.L."/>
            <person name="Zaremba-Niedzwiedzka K."/>
            <person name="Martijn J."/>
            <person name="Lind A.E."/>
            <person name="van Eijk R."/>
            <person name="Schleper C."/>
            <person name="Guy L."/>
            <person name="Ettema T.J."/>
        </authorList>
    </citation>
    <scope>NUCLEOTIDE SEQUENCE</scope>
</reference>
<evidence type="ECO:0000313" key="2">
    <source>
        <dbReference type="EMBL" id="KKL76465.1"/>
    </source>
</evidence>
<accession>A0A0F9H493</accession>
<dbReference type="EMBL" id="LAZR01024036">
    <property type="protein sequence ID" value="KKL76465.1"/>
    <property type="molecule type" value="Genomic_DNA"/>
</dbReference>
<keyword evidence="1" id="KW-0812">Transmembrane</keyword>
<name>A0A0F9H493_9ZZZZ</name>
<keyword evidence="1" id="KW-0472">Membrane</keyword>
<gene>
    <name evidence="2" type="ORF">LCGC14_2044640</name>
</gene>
<dbReference type="AlphaFoldDB" id="A0A0F9H493"/>
<sequence length="467" mass="46621">MKQRIKNFIFTVITTAITVFVLAFVVINYVPLSLFEYITVKQEEMFGGVSLTTILSTDKISSLPTTLNANFTALDDGKIDSATSTMESLTSAPNLATVGTIVTGTWTGDTVTIANGGTSAVSFTNNTLFYGNGTSAWTDVATGTAGQLLTIVSGQPAWQSASFDTTADYHFTGDNNFTGSVFISALNASTTGITIGGNNWTPRFGGDGAEGALDTSGGTVDIVLGGNRYVEKNYTSINIVTNALTFSGAHASGTVVVLRSQGDVTITDTITANFGGVGGASVAGAGVDGNDGKANDDILDTLVHSGGGGKAAGTAGFAGAIFKTTGLAIPYTTSTSTLHRRGIMITSGSGGGSGASSNTTSGAGGIGGGGLFIETSGSLNFTGTINMDGADGGNGAGGAGLPSGGGGGGTGAFFFNSRIAPTTPAASPAPIAIFLPSLTIYTSCTSQRTSLSGYSASIFPLSSSLTI</sequence>
<comment type="caution">
    <text evidence="2">The sequence shown here is derived from an EMBL/GenBank/DDBJ whole genome shotgun (WGS) entry which is preliminary data.</text>
</comment>
<keyword evidence="1" id="KW-1133">Transmembrane helix</keyword>